<dbReference type="InterPro" id="IPR013752">
    <property type="entry name" value="KPA_reductase"/>
</dbReference>
<evidence type="ECO:0000313" key="13">
    <source>
        <dbReference type="Proteomes" id="UP000473699"/>
    </source>
</evidence>
<comment type="function">
    <text evidence="9">Catalyzes the NADPH-dependent reduction of ketopantoate into pantoic acid.</text>
</comment>
<evidence type="ECO:0000256" key="8">
    <source>
        <dbReference type="ARBA" id="ARBA00048793"/>
    </source>
</evidence>
<dbReference type="GO" id="GO:0005737">
    <property type="term" value="C:cytoplasm"/>
    <property type="evidence" value="ECO:0007669"/>
    <property type="project" value="TreeGrafter"/>
</dbReference>
<dbReference type="InterPro" id="IPR008927">
    <property type="entry name" value="6-PGluconate_DH-like_C_sf"/>
</dbReference>
<comment type="pathway">
    <text evidence="1 9">Cofactor biosynthesis; (R)-pantothenate biosynthesis; (R)-pantoate from 3-methyl-2-oxobutanoate: step 2/2.</text>
</comment>
<comment type="similarity">
    <text evidence="2 9">Belongs to the ketopantoate reductase family.</text>
</comment>
<sequence length="300" mass="31971">MKIAVVGAGAMGSLFGGYLSQKNDVYLVDIWAEHVQAINENGLKIEEQDGQIRIFHPKATTDAKTVGVVELAVVFVKSIQTIEAMEENISLIGPDTMVLSLQNGHGNDADIRKFVDKKNIILGTTAHGCTMKEPGFVYHAGVGQNHIGPVSSDRNAAEIVAAVLNECDLITDVSDDVMKLVWNKLFVNVGINAITALIDRTNACIADSPCANAVSKALVYEAVATANAGGANFDAAAVFANVVEVARKTGLNRSSMLQDVSKKRKTEIDKINGAIVKEAEAHGVDVPANRLIVNLIHAKE</sequence>
<evidence type="ECO:0000256" key="5">
    <source>
        <dbReference type="ARBA" id="ARBA00022857"/>
    </source>
</evidence>
<dbReference type="FunFam" id="1.10.1040.10:FF:000017">
    <property type="entry name" value="2-dehydropantoate 2-reductase"/>
    <property type="match status" value="1"/>
</dbReference>
<evidence type="ECO:0000256" key="4">
    <source>
        <dbReference type="ARBA" id="ARBA00019465"/>
    </source>
</evidence>
<feature type="domain" description="Ketopantoate reductase N-terminal" evidence="10">
    <location>
        <begin position="3"/>
        <end position="150"/>
    </location>
</feature>
<evidence type="ECO:0000256" key="7">
    <source>
        <dbReference type="ARBA" id="ARBA00032024"/>
    </source>
</evidence>
<evidence type="ECO:0000256" key="2">
    <source>
        <dbReference type="ARBA" id="ARBA00007870"/>
    </source>
</evidence>
<dbReference type="EC" id="1.1.1.169" evidence="3 9"/>
<dbReference type="Gene3D" id="1.10.1040.10">
    <property type="entry name" value="N-(1-d-carboxylethyl)-l-norvaline Dehydrogenase, domain 2"/>
    <property type="match status" value="1"/>
</dbReference>
<evidence type="ECO:0000259" key="10">
    <source>
        <dbReference type="Pfam" id="PF02558"/>
    </source>
</evidence>
<dbReference type="Pfam" id="PF08546">
    <property type="entry name" value="ApbA_C"/>
    <property type="match status" value="1"/>
</dbReference>
<dbReference type="InterPro" id="IPR013332">
    <property type="entry name" value="KPR_N"/>
</dbReference>
<dbReference type="Proteomes" id="UP000473699">
    <property type="component" value="Unassembled WGS sequence"/>
</dbReference>
<dbReference type="GO" id="GO:0015940">
    <property type="term" value="P:pantothenate biosynthetic process"/>
    <property type="evidence" value="ECO:0007669"/>
    <property type="project" value="UniProtKB-UniPathway"/>
</dbReference>
<evidence type="ECO:0000313" key="12">
    <source>
        <dbReference type="EMBL" id="MST55400.1"/>
    </source>
</evidence>
<dbReference type="RefSeq" id="WP_326830875.1">
    <property type="nucleotide sequence ID" value="NZ_VUNH01000004.1"/>
</dbReference>
<keyword evidence="9" id="KW-0566">Pantothenate biosynthesis</keyword>
<dbReference type="GO" id="GO:0008677">
    <property type="term" value="F:2-dehydropantoate 2-reductase activity"/>
    <property type="evidence" value="ECO:0007669"/>
    <property type="project" value="UniProtKB-EC"/>
</dbReference>
<comment type="caution">
    <text evidence="12">The sequence shown here is derived from an EMBL/GenBank/DDBJ whole genome shotgun (WGS) entry which is preliminary data.</text>
</comment>
<gene>
    <name evidence="12" type="ORF">FYJ74_05050</name>
</gene>
<dbReference type="AlphaFoldDB" id="A0A6L5YAU6"/>
<keyword evidence="6 9" id="KW-0560">Oxidoreductase</keyword>
<evidence type="ECO:0000259" key="11">
    <source>
        <dbReference type="Pfam" id="PF08546"/>
    </source>
</evidence>
<proteinExistence type="inferred from homology"/>
<reference evidence="12 13" key="1">
    <citation type="submission" date="2019-08" db="EMBL/GenBank/DDBJ databases">
        <title>In-depth cultivation of the pig gut microbiome towards novel bacterial diversity and tailored functional studies.</title>
        <authorList>
            <person name="Wylensek D."/>
            <person name="Hitch T.C.A."/>
            <person name="Clavel T."/>
        </authorList>
    </citation>
    <scope>NUCLEOTIDE SEQUENCE [LARGE SCALE GENOMIC DNA]</scope>
    <source>
        <strain evidence="12 13">SM-530-WT-4B</strain>
    </source>
</reference>
<dbReference type="PANTHER" id="PTHR43765">
    <property type="entry name" value="2-DEHYDROPANTOATE 2-REDUCTASE-RELATED"/>
    <property type="match status" value="1"/>
</dbReference>
<dbReference type="InterPro" id="IPR050838">
    <property type="entry name" value="Ketopantoate_reductase"/>
</dbReference>
<evidence type="ECO:0000256" key="1">
    <source>
        <dbReference type="ARBA" id="ARBA00004994"/>
    </source>
</evidence>
<organism evidence="12 13">
    <name type="scientific">Pyramidobacter porci</name>
    <dbReference type="NCBI Taxonomy" id="2605789"/>
    <lineage>
        <taxon>Bacteria</taxon>
        <taxon>Thermotogati</taxon>
        <taxon>Synergistota</taxon>
        <taxon>Synergistia</taxon>
        <taxon>Synergistales</taxon>
        <taxon>Dethiosulfovibrionaceae</taxon>
        <taxon>Pyramidobacter</taxon>
    </lineage>
</organism>
<name>A0A6L5YAU6_9BACT</name>
<accession>A0A6L5YAU6</accession>
<dbReference type="UniPathway" id="UPA00028">
    <property type="reaction ID" value="UER00004"/>
</dbReference>
<evidence type="ECO:0000256" key="9">
    <source>
        <dbReference type="RuleBase" id="RU362068"/>
    </source>
</evidence>
<dbReference type="SUPFAM" id="SSF51735">
    <property type="entry name" value="NAD(P)-binding Rossmann-fold domains"/>
    <property type="match status" value="1"/>
</dbReference>
<dbReference type="InterPro" id="IPR036291">
    <property type="entry name" value="NAD(P)-bd_dom_sf"/>
</dbReference>
<evidence type="ECO:0000256" key="3">
    <source>
        <dbReference type="ARBA" id="ARBA00013014"/>
    </source>
</evidence>
<dbReference type="NCBIfam" id="TIGR00745">
    <property type="entry name" value="apbA_panE"/>
    <property type="match status" value="1"/>
</dbReference>
<comment type="catalytic activity">
    <reaction evidence="8 9">
        <text>(R)-pantoate + NADP(+) = 2-dehydropantoate + NADPH + H(+)</text>
        <dbReference type="Rhea" id="RHEA:16233"/>
        <dbReference type="ChEBI" id="CHEBI:11561"/>
        <dbReference type="ChEBI" id="CHEBI:15378"/>
        <dbReference type="ChEBI" id="CHEBI:15980"/>
        <dbReference type="ChEBI" id="CHEBI:57783"/>
        <dbReference type="ChEBI" id="CHEBI:58349"/>
        <dbReference type="EC" id="1.1.1.169"/>
    </reaction>
</comment>
<dbReference type="PANTHER" id="PTHR43765:SF2">
    <property type="entry name" value="2-DEHYDROPANTOATE 2-REDUCTASE"/>
    <property type="match status" value="1"/>
</dbReference>
<keyword evidence="13" id="KW-1185">Reference proteome</keyword>
<evidence type="ECO:0000256" key="6">
    <source>
        <dbReference type="ARBA" id="ARBA00023002"/>
    </source>
</evidence>
<dbReference type="GO" id="GO:0050661">
    <property type="term" value="F:NADP binding"/>
    <property type="evidence" value="ECO:0007669"/>
    <property type="project" value="TreeGrafter"/>
</dbReference>
<keyword evidence="5 9" id="KW-0521">NADP</keyword>
<dbReference type="InterPro" id="IPR013328">
    <property type="entry name" value="6PGD_dom2"/>
</dbReference>
<dbReference type="InterPro" id="IPR003710">
    <property type="entry name" value="ApbA"/>
</dbReference>
<dbReference type="Pfam" id="PF02558">
    <property type="entry name" value="ApbA"/>
    <property type="match status" value="1"/>
</dbReference>
<dbReference type="Gene3D" id="3.40.50.720">
    <property type="entry name" value="NAD(P)-binding Rossmann-like Domain"/>
    <property type="match status" value="1"/>
</dbReference>
<protein>
    <recommendedName>
        <fullName evidence="4 9">2-dehydropantoate 2-reductase</fullName>
        <ecNumber evidence="3 9">1.1.1.169</ecNumber>
    </recommendedName>
    <alternativeName>
        <fullName evidence="7 9">Ketopantoate reductase</fullName>
    </alternativeName>
</protein>
<dbReference type="SUPFAM" id="SSF48179">
    <property type="entry name" value="6-phosphogluconate dehydrogenase C-terminal domain-like"/>
    <property type="match status" value="1"/>
</dbReference>
<feature type="domain" description="Ketopantoate reductase C-terminal" evidence="11">
    <location>
        <begin position="176"/>
        <end position="300"/>
    </location>
</feature>
<dbReference type="EMBL" id="VUNH01000004">
    <property type="protein sequence ID" value="MST55400.1"/>
    <property type="molecule type" value="Genomic_DNA"/>
</dbReference>